<evidence type="ECO:0000259" key="4">
    <source>
        <dbReference type="Pfam" id="PF02709"/>
    </source>
</evidence>
<dbReference type="InterPro" id="IPR011990">
    <property type="entry name" value="TPR-like_helical_dom_sf"/>
</dbReference>
<dbReference type="PANTHER" id="PTHR43179">
    <property type="entry name" value="RHAMNOSYLTRANSFERASE WBBL"/>
    <property type="match status" value="1"/>
</dbReference>
<keyword evidence="2" id="KW-0802">TPR repeat</keyword>
<feature type="domain" description="Galactosyltransferase C-terminal" evidence="4">
    <location>
        <begin position="152"/>
        <end position="198"/>
    </location>
</feature>
<dbReference type="InterPro" id="IPR029044">
    <property type="entry name" value="Nucleotide-diphossugar_trans"/>
</dbReference>
<dbReference type="OrthoDB" id="9815923at2"/>
<dbReference type="PROSITE" id="PS50005">
    <property type="entry name" value="TPR"/>
    <property type="match status" value="1"/>
</dbReference>
<dbReference type="Proteomes" id="UP000307943">
    <property type="component" value="Unassembled WGS sequence"/>
</dbReference>
<evidence type="ECO:0000259" key="3">
    <source>
        <dbReference type="Pfam" id="PF00535"/>
    </source>
</evidence>
<feature type="domain" description="Glycosyltransferase 2-like" evidence="3">
    <location>
        <begin position="254"/>
        <end position="348"/>
    </location>
</feature>
<dbReference type="SUPFAM" id="SSF53448">
    <property type="entry name" value="Nucleotide-diphospho-sugar transferases"/>
    <property type="match status" value="2"/>
</dbReference>
<evidence type="ECO:0000256" key="2">
    <source>
        <dbReference type="PROSITE-ProRule" id="PRU00339"/>
    </source>
</evidence>
<evidence type="ECO:0000256" key="1">
    <source>
        <dbReference type="ARBA" id="ARBA00022679"/>
    </source>
</evidence>
<dbReference type="EMBL" id="VDCQ01000010">
    <property type="protein sequence ID" value="TNJ66450.1"/>
    <property type="molecule type" value="Genomic_DNA"/>
</dbReference>
<dbReference type="InterPro" id="IPR027791">
    <property type="entry name" value="Galactosyl_T_C"/>
</dbReference>
<dbReference type="Gene3D" id="3.90.550.10">
    <property type="entry name" value="Spore Coat Polysaccharide Biosynthesis Protein SpsA, Chain A"/>
    <property type="match status" value="2"/>
</dbReference>
<dbReference type="SUPFAM" id="SSF48452">
    <property type="entry name" value="TPR-like"/>
    <property type="match status" value="1"/>
</dbReference>
<dbReference type="AlphaFoldDB" id="A0A5C4TD38"/>
<keyword evidence="6" id="KW-1185">Reference proteome</keyword>
<accession>A0A5C4TD38</accession>
<dbReference type="Pfam" id="PF00535">
    <property type="entry name" value="Glycos_transf_2"/>
    <property type="match status" value="2"/>
</dbReference>
<evidence type="ECO:0000313" key="6">
    <source>
        <dbReference type="Proteomes" id="UP000307943"/>
    </source>
</evidence>
<gene>
    <name evidence="5" type="ORF">FE784_09255</name>
</gene>
<dbReference type="Pfam" id="PF13181">
    <property type="entry name" value="TPR_8"/>
    <property type="match status" value="1"/>
</dbReference>
<dbReference type="PANTHER" id="PTHR43179:SF7">
    <property type="entry name" value="RHAMNOSYLTRANSFERASE WBBL"/>
    <property type="match status" value="1"/>
</dbReference>
<dbReference type="Pfam" id="PF02709">
    <property type="entry name" value="Glyco_transf_7C"/>
    <property type="match status" value="1"/>
</dbReference>
<proteinExistence type="predicted"/>
<organism evidence="5 6">
    <name type="scientific">Paenibacillus hemerocallicola</name>
    <dbReference type="NCBI Taxonomy" id="1172614"/>
    <lineage>
        <taxon>Bacteria</taxon>
        <taxon>Bacillati</taxon>
        <taxon>Bacillota</taxon>
        <taxon>Bacilli</taxon>
        <taxon>Bacillales</taxon>
        <taxon>Paenibacillaceae</taxon>
        <taxon>Paenibacillus</taxon>
    </lineage>
</organism>
<name>A0A5C4TD38_9BACL</name>
<feature type="domain" description="Glycosyltransferase 2-like" evidence="3">
    <location>
        <begin position="11"/>
        <end position="123"/>
    </location>
</feature>
<reference evidence="5 6" key="1">
    <citation type="submission" date="2019-05" db="EMBL/GenBank/DDBJ databases">
        <title>We sequenced the genome of Paenibacillus hemerocallicola KCTC 33185 for further insight into its adaptation and study the phylogeny of Paenibacillus.</title>
        <authorList>
            <person name="Narsing Rao M.P."/>
        </authorList>
    </citation>
    <scope>NUCLEOTIDE SEQUENCE [LARGE SCALE GENOMIC DNA]</scope>
    <source>
        <strain evidence="5 6">KCTC 33185</strain>
    </source>
</reference>
<dbReference type="InterPro" id="IPR001173">
    <property type="entry name" value="Glyco_trans_2-like"/>
</dbReference>
<evidence type="ECO:0000313" key="5">
    <source>
        <dbReference type="EMBL" id="TNJ66450.1"/>
    </source>
</evidence>
<feature type="repeat" description="TPR" evidence="2">
    <location>
        <begin position="513"/>
        <end position="546"/>
    </location>
</feature>
<comment type="caution">
    <text evidence="5">The sequence shown here is derived from an EMBL/GenBank/DDBJ whole genome shotgun (WGS) entry which is preliminary data.</text>
</comment>
<sequence length="629" mass="69892">MTSIILLAQHAALLKQCLSRILMHTDGAFEVIVVNDGASHEIAAWLGKADDTKVVTPENLAGVAKGYNLGAASAAGDTLVFIRDHMYVAEGWLDSLTSCLGKNPDAAMVGPVCNDGVSGTQRLPFSCDSMQQLNNAAQAVSLTREGRARLATRLIGGLLMIRLEVFDELGGFDERFELETYEDDDLCFRALKRGYRLYVAEDCFVRYETPPALFSEDPDWYTRQMQKNKAAATEKWGFDITEALSGWRYRPTVSLCVLVGNSEASLEECLSSVSGLVDEIILMDIGSTGGTRHIAAKYEAKIAEIESGVDHAHARNLAGDLATRDYLLWLEPDEFLRAADVERFKDLLSSLSGDTDYDYVSIRYELPIDDADWATASLRRVGLVKRKKRFRWIGTDCEYLDAGGNGLHSDIDIARSRRRVGSHRDLSGYEALWSSGGDFPFENLLDFADGLADNGLPEQALNAYERFLQNPDGSAEKRIHACARSADCLMELGRTEEARGKAMQSFAYALPRAELCCRLGFYFVKEGNYEEAITWYKAALGVPRSDAPEAGLHHSSWTWLPHLQLSACYDRLGQYDLVRAHIEAARDSAPQDDIRISAFLRQPYSFISFVGGKNNERREEEEGIETNAL</sequence>
<protein>
    <submittedName>
        <fullName evidence="5">Glycosyltransferase</fullName>
    </submittedName>
</protein>
<dbReference type="GO" id="GO:0016740">
    <property type="term" value="F:transferase activity"/>
    <property type="evidence" value="ECO:0007669"/>
    <property type="project" value="UniProtKB-KW"/>
</dbReference>
<dbReference type="InterPro" id="IPR019734">
    <property type="entry name" value="TPR_rpt"/>
</dbReference>
<dbReference type="Gene3D" id="1.25.40.10">
    <property type="entry name" value="Tetratricopeptide repeat domain"/>
    <property type="match status" value="1"/>
</dbReference>
<keyword evidence="1 5" id="KW-0808">Transferase</keyword>
<dbReference type="RefSeq" id="WP_139601915.1">
    <property type="nucleotide sequence ID" value="NZ_VDCQ01000010.1"/>
</dbReference>
<dbReference type="SMART" id="SM00028">
    <property type="entry name" value="TPR"/>
    <property type="match status" value="2"/>
</dbReference>